<dbReference type="EMBL" id="LXQA011271761">
    <property type="protein sequence ID" value="MCI91431.1"/>
    <property type="molecule type" value="Genomic_DNA"/>
</dbReference>
<name>A0A392VWR8_9FABA</name>
<reference evidence="1 2" key="1">
    <citation type="journal article" date="2018" name="Front. Plant Sci.">
        <title>Red Clover (Trifolium pratense) and Zigzag Clover (T. medium) - A Picture of Genomic Similarities and Differences.</title>
        <authorList>
            <person name="Dluhosova J."/>
            <person name="Istvanek J."/>
            <person name="Nedelnik J."/>
            <person name="Repkova J."/>
        </authorList>
    </citation>
    <scope>NUCLEOTIDE SEQUENCE [LARGE SCALE GENOMIC DNA]</scope>
    <source>
        <strain evidence="2">cv. 10/8</strain>
        <tissue evidence="1">Leaf</tissue>
    </source>
</reference>
<protein>
    <submittedName>
        <fullName evidence="1">Uncharacterized protein</fullName>
    </submittedName>
</protein>
<evidence type="ECO:0000313" key="2">
    <source>
        <dbReference type="Proteomes" id="UP000265520"/>
    </source>
</evidence>
<accession>A0A392VWR8</accession>
<organism evidence="1 2">
    <name type="scientific">Trifolium medium</name>
    <dbReference type="NCBI Taxonomy" id="97028"/>
    <lineage>
        <taxon>Eukaryota</taxon>
        <taxon>Viridiplantae</taxon>
        <taxon>Streptophyta</taxon>
        <taxon>Embryophyta</taxon>
        <taxon>Tracheophyta</taxon>
        <taxon>Spermatophyta</taxon>
        <taxon>Magnoliopsida</taxon>
        <taxon>eudicotyledons</taxon>
        <taxon>Gunneridae</taxon>
        <taxon>Pentapetalae</taxon>
        <taxon>rosids</taxon>
        <taxon>fabids</taxon>
        <taxon>Fabales</taxon>
        <taxon>Fabaceae</taxon>
        <taxon>Papilionoideae</taxon>
        <taxon>50 kb inversion clade</taxon>
        <taxon>NPAAA clade</taxon>
        <taxon>Hologalegina</taxon>
        <taxon>IRL clade</taxon>
        <taxon>Trifolieae</taxon>
        <taxon>Trifolium</taxon>
    </lineage>
</organism>
<comment type="caution">
    <text evidence="1">The sequence shown here is derived from an EMBL/GenBank/DDBJ whole genome shotgun (WGS) entry which is preliminary data.</text>
</comment>
<dbReference type="Proteomes" id="UP000265520">
    <property type="component" value="Unassembled WGS sequence"/>
</dbReference>
<sequence>AAQGYWRVAPFSEQAAGVCSGIGAPRRGTGALHRADIKQQVSFRAGACRAD</sequence>
<evidence type="ECO:0000313" key="1">
    <source>
        <dbReference type="EMBL" id="MCI91431.1"/>
    </source>
</evidence>
<proteinExistence type="predicted"/>
<keyword evidence="2" id="KW-1185">Reference proteome</keyword>
<dbReference type="AlphaFoldDB" id="A0A392VWR8"/>
<feature type="non-terminal residue" evidence="1">
    <location>
        <position position="1"/>
    </location>
</feature>